<keyword evidence="6" id="KW-1185">Reference proteome</keyword>
<dbReference type="Pfam" id="PF13416">
    <property type="entry name" value="SBP_bac_8"/>
    <property type="match status" value="1"/>
</dbReference>
<dbReference type="Gene3D" id="3.40.190.10">
    <property type="entry name" value="Periplasmic binding protein-like II"/>
    <property type="match status" value="2"/>
</dbReference>
<name>A0A1C6VW60_9ACTN</name>
<reference evidence="4 6" key="2">
    <citation type="submission" date="2022-10" db="EMBL/GenBank/DDBJ databases">
        <title>The complete genomes of actinobacterial strains from the NBC collection.</title>
        <authorList>
            <person name="Joergensen T.S."/>
            <person name="Alvarez Arevalo M."/>
            <person name="Sterndorff E.B."/>
            <person name="Faurdal D."/>
            <person name="Vuksanovic O."/>
            <person name="Mourched A.-S."/>
            <person name="Charusanti P."/>
            <person name="Shaw S."/>
            <person name="Blin K."/>
            <person name="Weber T."/>
        </authorList>
    </citation>
    <scope>NUCLEOTIDE SEQUENCE [LARGE SCALE GENOMIC DNA]</scope>
    <source>
        <strain evidence="4 6">NBC 01809</strain>
    </source>
</reference>
<dbReference type="EMBL" id="CP109071">
    <property type="protein sequence ID" value="WSA31348.1"/>
    <property type="molecule type" value="Genomic_DNA"/>
</dbReference>
<dbReference type="RefSeq" id="WP_218107554.1">
    <property type="nucleotide sequence ID" value="NZ_CP109071.1"/>
</dbReference>
<sequence>MDSRHMTIPIRPTRRPTRRLAAAAVGIAALVAAAACAPSSGNDQPGALPSASVDATFDLDALVAAAKEEGSVLVYDSTGDIKKVAEAFTAKYGIKAEGVKSDTQKTAEKLVREKEAGNVAVDLTLFSDGPLLAGELLPRQVVYTWLPPDLLKDIPETNRNPLLVLSKANVWVYNPKIYPNGCPVKNVWELTEDSWRGKVLLQDPLGKATIVQWLSQTAGHGAAPLADAYQRHTGKALQTTEKNAGWEWVKKLAKNKPIINSEDENIAAAVAAPQQTEGRIGLLSIAKFRDVEGKGYHMAVCEGLTPWVGFSYSKYVAIATGTKHPNAAKLFVHFVMTQEGIKHEMEEGGVSGSTAVPPSDGNPKGLTDWGTQLFAMDPKGLLDDYQNTQPVQDFWRVQHK</sequence>
<dbReference type="InterPro" id="IPR006059">
    <property type="entry name" value="SBP"/>
</dbReference>
<evidence type="ECO:0000313" key="5">
    <source>
        <dbReference type="Proteomes" id="UP000199343"/>
    </source>
</evidence>
<dbReference type="EMBL" id="FMIC01000002">
    <property type="protein sequence ID" value="SCL70533.1"/>
    <property type="molecule type" value="Genomic_DNA"/>
</dbReference>
<dbReference type="Proteomes" id="UP001334804">
    <property type="component" value="Chromosome"/>
</dbReference>
<evidence type="ECO:0000256" key="2">
    <source>
        <dbReference type="SAM" id="SignalP"/>
    </source>
</evidence>
<dbReference type="Proteomes" id="UP000199343">
    <property type="component" value="Unassembled WGS sequence"/>
</dbReference>
<organism evidence="3 5">
    <name type="scientific">Micromonospora peucetia</name>
    <dbReference type="NCBI Taxonomy" id="47871"/>
    <lineage>
        <taxon>Bacteria</taxon>
        <taxon>Bacillati</taxon>
        <taxon>Actinomycetota</taxon>
        <taxon>Actinomycetes</taxon>
        <taxon>Micromonosporales</taxon>
        <taxon>Micromonosporaceae</taxon>
        <taxon>Micromonospora</taxon>
    </lineage>
</organism>
<feature type="signal peptide" evidence="2">
    <location>
        <begin position="1"/>
        <end position="34"/>
    </location>
</feature>
<protein>
    <submittedName>
        <fullName evidence="4">ABC transporter substrate-binding protein</fullName>
    </submittedName>
    <submittedName>
        <fullName evidence="3">Iron(III) transport system substrate-binding protein</fullName>
    </submittedName>
</protein>
<evidence type="ECO:0000313" key="3">
    <source>
        <dbReference type="EMBL" id="SCL70533.1"/>
    </source>
</evidence>
<dbReference type="AlphaFoldDB" id="A0A1C6VW60"/>
<feature type="chain" id="PRO_5038662261" evidence="2">
    <location>
        <begin position="35"/>
        <end position="400"/>
    </location>
</feature>
<proteinExistence type="predicted"/>
<keyword evidence="1 2" id="KW-0732">Signal</keyword>
<dbReference type="STRING" id="47871.GA0070608_4365"/>
<dbReference type="PANTHER" id="PTHR30006">
    <property type="entry name" value="THIAMINE-BINDING PERIPLASMIC PROTEIN-RELATED"/>
    <property type="match status" value="1"/>
</dbReference>
<reference evidence="3 5" key="1">
    <citation type="submission" date="2016-06" db="EMBL/GenBank/DDBJ databases">
        <authorList>
            <person name="Kjaerup R.B."/>
            <person name="Dalgaard T.S."/>
            <person name="Juul-Madsen H.R."/>
        </authorList>
    </citation>
    <scope>NUCLEOTIDE SEQUENCE [LARGE SCALE GENOMIC DNA]</scope>
    <source>
        <strain evidence="3 5">DSM 43363</strain>
    </source>
</reference>
<evidence type="ECO:0000313" key="6">
    <source>
        <dbReference type="Proteomes" id="UP001334804"/>
    </source>
</evidence>
<gene>
    <name evidence="3" type="ORF">GA0070608_4365</name>
    <name evidence="4" type="ORF">OIE14_24900</name>
</gene>
<evidence type="ECO:0000256" key="1">
    <source>
        <dbReference type="ARBA" id="ARBA00022729"/>
    </source>
</evidence>
<evidence type="ECO:0000313" key="4">
    <source>
        <dbReference type="EMBL" id="WSA31348.1"/>
    </source>
</evidence>
<dbReference type="SUPFAM" id="SSF53850">
    <property type="entry name" value="Periplasmic binding protein-like II"/>
    <property type="match status" value="1"/>
</dbReference>
<accession>A0A1C6VW60</accession>